<sequence length="185" mass="20222">MPPSRPIAPPLPFRSAFSSFAAILLLLFCCSTGIARADETPDTDAGADVTTVAAPHLSLRERVVQMGLSWIGIPYVWGGEDPDRGFDCSGLVRFVFRETLGIELPRVARQQRNSGRPVAQSQLKPGDLVFFNIRGVGSHVGIYIGDDEFLHAPSRGSTVRVDKLHSSYWARRFSGARRVILGGRS</sequence>
<dbReference type="RefSeq" id="WP_345246398.1">
    <property type="nucleotide sequence ID" value="NZ_BAABFO010000002.1"/>
</dbReference>
<name>A0ABP8GIM6_9BURK</name>
<dbReference type="PROSITE" id="PS51935">
    <property type="entry name" value="NLPC_P60"/>
    <property type="match status" value="1"/>
</dbReference>
<keyword evidence="3" id="KW-0378">Hydrolase</keyword>
<gene>
    <name evidence="7" type="ORF">GCM10023144_07180</name>
</gene>
<organism evidence="7 8">
    <name type="scientific">Pigmentiphaga soli</name>
    <dbReference type="NCBI Taxonomy" id="1007095"/>
    <lineage>
        <taxon>Bacteria</taxon>
        <taxon>Pseudomonadati</taxon>
        <taxon>Pseudomonadota</taxon>
        <taxon>Betaproteobacteria</taxon>
        <taxon>Burkholderiales</taxon>
        <taxon>Alcaligenaceae</taxon>
        <taxon>Pigmentiphaga</taxon>
    </lineage>
</organism>
<keyword evidence="4" id="KW-0788">Thiol protease</keyword>
<evidence type="ECO:0000313" key="7">
    <source>
        <dbReference type="EMBL" id="GAA4325102.1"/>
    </source>
</evidence>
<evidence type="ECO:0000313" key="8">
    <source>
        <dbReference type="Proteomes" id="UP001501671"/>
    </source>
</evidence>
<evidence type="ECO:0000256" key="1">
    <source>
        <dbReference type="ARBA" id="ARBA00007074"/>
    </source>
</evidence>
<dbReference type="Pfam" id="PF00877">
    <property type="entry name" value="NLPC_P60"/>
    <property type="match status" value="1"/>
</dbReference>
<evidence type="ECO:0000259" key="6">
    <source>
        <dbReference type="PROSITE" id="PS51935"/>
    </source>
</evidence>
<dbReference type="InterPro" id="IPR038765">
    <property type="entry name" value="Papain-like_cys_pep_sf"/>
</dbReference>
<feature type="chain" id="PRO_5046534908" description="NlpC/P60 domain-containing protein" evidence="5">
    <location>
        <begin position="38"/>
        <end position="185"/>
    </location>
</feature>
<evidence type="ECO:0000256" key="2">
    <source>
        <dbReference type="ARBA" id="ARBA00022670"/>
    </source>
</evidence>
<dbReference type="PANTHER" id="PTHR47053:SF1">
    <property type="entry name" value="MUREIN DD-ENDOPEPTIDASE MEPH-RELATED"/>
    <property type="match status" value="1"/>
</dbReference>
<comment type="similarity">
    <text evidence="1">Belongs to the peptidase C40 family.</text>
</comment>
<evidence type="ECO:0000256" key="3">
    <source>
        <dbReference type="ARBA" id="ARBA00022801"/>
    </source>
</evidence>
<dbReference type="Proteomes" id="UP001501671">
    <property type="component" value="Unassembled WGS sequence"/>
</dbReference>
<dbReference type="Gene3D" id="3.90.1720.10">
    <property type="entry name" value="endopeptidase domain like (from Nostoc punctiforme)"/>
    <property type="match status" value="1"/>
</dbReference>
<dbReference type="InterPro" id="IPR051202">
    <property type="entry name" value="Peptidase_C40"/>
</dbReference>
<evidence type="ECO:0000256" key="4">
    <source>
        <dbReference type="ARBA" id="ARBA00022807"/>
    </source>
</evidence>
<evidence type="ECO:0000256" key="5">
    <source>
        <dbReference type="SAM" id="SignalP"/>
    </source>
</evidence>
<dbReference type="SUPFAM" id="SSF54001">
    <property type="entry name" value="Cysteine proteinases"/>
    <property type="match status" value="1"/>
</dbReference>
<proteinExistence type="inferred from homology"/>
<protein>
    <recommendedName>
        <fullName evidence="6">NlpC/P60 domain-containing protein</fullName>
    </recommendedName>
</protein>
<dbReference type="EMBL" id="BAABFO010000002">
    <property type="protein sequence ID" value="GAA4325102.1"/>
    <property type="molecule type" value="Genomic_DNA"/>
</dbReference>
<accession>A0ABP8GIM6</accession>
<comment type="caution">
    <text evidence="7">The sequence shown here is derived from an EMBL/GenBank/DDBJ whole genome shotgun (WGS) entry which is preliminary data.</text>
</comment>
<keyword evidence="8" id="KW-1185">Reference proteome</keyword>
<feature type="domain" description="NlpC/P60" evidence="6">
    <location>
        <begin position="57"/>
        <end position="180"/>
    </location>
</feature>
<feature type="signal peptide" evidence="5">
    <location>
        <begin position="1"/>
        <end position="37"/>
    </location>
</feature>
<keyword evidence="2" id="KW-0645">Protease</keyword>
<dbReference type="InterPro" id="IPR000064">
    <property type="entry name" value="NLP_P60_dom"/>
</dbReference>
<keyword evidence="5" id="KW-0732">Signal</keyword>
<dbReference type="PANTHER" id="PTHR47053">
    <property type="entry name" value="MUREIN DD-ENDOPEPTIDASE MEPH-RELATED"/>
    <property type="match status" value="1"/>
</dbReference>
<reference evidence="8" key="1">
    <citation type="journal article" date="2019" name="Int. J. Syst. Evol. Microbiol.">
        <title>The Global Catalogue of Microorganisms (GCM) 10K type strain sequencing project: providing services to taxonomists for standard genome sequencing and annotation.</title>
        <authorList>
            <consortium name="The Broad Institute Genomics Platform"/>
            <consortium name="The Broad Institute Genome Sequencing Center for Infectious Disease"/>
            <person name="Wu L."/>
            <person name="Ma J."/>
        </authorList>
    </citation>
    <scope>NUCLEOTIDE SEQUENCE [LARGE SCALE GENOMIC DNA]</scope>
    <source>
        <strain evidence="8">JCM 17666</strain>
    </source>
</reference>